<reference evidence="1 2" key="2">
    <citation type="journal article" date="2017" name="Front. Plant Sci.">
        <title>Gene Classification and Mining of Molecular Markers Useful in Red Clover (Trifolium pratense) Breeding.</title>
        <authorList>
            <person name="Istvanek J."/>
            <person name="Dluhosova J."/>
            <person name="Dluhos P."/>
            <person name="Patkova L."/>
            <person name="Nedelnik J."/>
            <person name="Repkova J."/>
        </authorList>
    </citation>
    <scope>NUCLEOTIDE SEQUENCE [LARGE SCALE GENOMIC DNA]</scope>
    <source>
        <strain evidence="2">cv. Tatra</strain>
        <tissue evidence="1">Young leaves</tissue>
    </source>
</reference>
<name>A0A2K3LXP8_TRIPR</name>
<evidence type="ECO:0000313" key="2">
    <source>
        <dbReference type="Proteomes" id="UP000236291"/>
    </source>
</evidence>
<dbReference type="Proteomes" id="UP000236291">
    <property type="component" value="Unassembled WGS sequence"/>
</dbReference>
<comment type="caution">
    <text evidence="1">The sequence shown here is derived from an EMBL/GenBank/DDBJ whole genome shotgun (WGS) entry which is preliminary data.</text>
</comment>
<organism evidence="1 2">
    <name type="scientific">Trifolium pratense</name>
    <name type="common">Red clover</name>
    <dbReference type="NCBI Taxonomy" id="57577"/>
    <lineage>
        <taxon>Eukaryota</taxon>
        <taxon>Viridiplantae</taxon>
        <taxon>Streptophyta</taxon>
        <taxon>Embryophyta</taxon>
        <taxon>Tracheophyta</taxon>
        <taxon>Spermatophyta</taxon>
        <taxon>Magnoliopsida</taxon>
        <taxon>eudicotyledons</taxon>
        <taxon>Gunneridae</taxon>
        <taxon>Pentapetalae</taxon>
        <taxon>rosids</taxon>
        <taxon>fabids</taxon>
        <taxon>Fabales</taxon>
        <taxon>Fabaceae</taxon>
        <taxon>Papilionoideae</taxon>
        <taxon>50 kb inversion clade</taxon>
        <taxon>NPAAA clade</taxon>
        <taxon>Hologalegina</taxon>
        <taxon>IRL clade</taxon>
        <taxon>Trifolieae</taxon>
        <taxon>Trifolium</taxon>
    </lineage>
</organism>
<proteinExistence type="predicted"/>
<gene>
    <name evidence="1" type="ORF">L195_g039346</name>
</gene>
<protein>
    <submittedName>
        <fullName evidence="1">Uncharacterized protein</fullName>
    </submittedName>
</protein>
<evidence type="ECO:0000313" key="1">
    <source>
        <dbReference type="EMBL" id="PNX83306.1"/>
    </source>
</evidence>
<dbReference type="EMBL" id="ASHM01043833">
    <property type="protein sequence ID" value="PNX83306.1"/>
    <property type="molecule type" value="Genomic_DNA"/>
</dbReference>
<accession>A0A2K3LXP8</accession>
<dbReference type="AlphaFoldDB" id="A0A2K3LXP8"/>
<reference evidence="1 2" key="1">
    <citation type="journal article" date="2014" name="Am. J. Bot.">
        <title>Genome assembly and annotation for red clover (Trifolium pratense; Fabaceae).</title>
        <authorList>
            <person name="Istvanek J."/>
            <person name="Jaros M."/>
            <person name="Krenek A."/>
            <person name="Repkova J."/>
        </authorList>
    </citation>
    <scope>NUCLEOTIDE SEQUENCE [LARGE SCALE GENOMIC DNA]</scope>
    <source>
        <strain evidence="2">cv. Tatra</strain>
        <tissue evidence="1">Young leaves</tissue>
    </source>
</reference>
<sequence>MAPMLLNFLNLATGMQDLTPIDAQDLRKSNRNHAARQIYHAARDCFSCTTPRVKLPHATRDQGRGETDLQHTYYAARRCLHTPGVVAFFLHAVRDASHAARDQGSGKSIF</sequence>